<proteinExistence type="predicted"/>
<evidence type="ECO:0000313" key="2">
    <source>
        <dbReference type="EMBL" id="KAG8055844.1"/>
    </source>
</evidence>
<feature type="compositionally biased region" description="Low complexity" evidence="1">
    <location>
        <begin position="31"/>
        <end position="46"/>
    </location>
</feature>
<organism evidence="2 3">
    <name type="scientific">Zizania palustris</name>
    <name type="common">Northern wild rice</name>
    <dbReference type="NCBI Taxonomy" id="103762"/>
    <lineage>
        <taxon>Eukaryota</taxon>
        <taxon>Viridiplantae</taxon>
        <taxon>Streptophyta</taxon>
        <taxon>Embryophyta</taxon>
        <taxon>Tracheophyta</taxon>
        <taxon>Spermatophyta</taxon>
        <taxon>Magnoliopsida</taxon>
        <taxon>Liliopsida</taxon>
        <taxon>Poales</taxon>
        <taxon>Poaceae</taxon>
        <taxon>BOP clade</taxon>
        <taxon>Oryzoideae</taxon>
        <taxon>Oryzeae</taxon>
        <taxon>Zizaniinae</taxon>
        <taxon>Zizania</taxon>
    </lineage>
</organism>
<dbReference type="OrthoDB" id="694265at2759"/>
<feature type="region of interest" description="Disordered" evidence="1">
    <location>
        <begin position="110"/>
        <end position="138"/>
    </location>
</feature>
<feature type="compositionally biased region" description="Basic and acidic residues" evidence="1">
    <location>
        <begin position="49"/>
        <end position="63"/>
    </location>
</feature>
<comment type="caution">
    <text evidence="2">The sequence shown here is derived from an EMBL/GenBank/DDBJ whole genome shotgun (WGS) entry which is preliminary data.</text>
</comment>
<dbReference type="AlphaFoldDB" id="A0A8J5RY18"/>
<name>A0A8J5RY18_ZIZPA</name>
<reference evidence="2" key="1">
    <citation type="journal article" date="2021" name="bioRxiv">
        <title>Whole Genome Assembly and Annotation of Northern Wild Rice, Zizania palustris L., Supports a Whole Genome Duplication in the Zizania Genus.</title>
        <authorList>
            <person name="Haas M."/>
            <person name="Kono T."/>
            <person name="Macchietto M."/>
            <person name="Millas R."/>
            <person name="McGilp L."/>
            <person name="Shao M."/>
            <person name="Duquette J."/>
            <person name="Hirsch C.N."/>
            <person name="Kimball J."/>
        </authorList>
    </citation>
    <scope>NUCLEOTIDE SEQUENCE</scope>
    <source>
        <tissue evidence="2">Fresh leaf tissue</tissue>
    </source>
</reference>
<sequence>MGNAATRVCGRYEAAPATGGRRRRCCKDAEAATAPAAARRAATTVARTRRPEEKVSARDEAEHSAATVLTVKVVMKKKDAERLVARLNEQNARGRKARMAEIKNELRAGDDCGAAAPSASPARFQDAWKHKLEPIQEN</sequence>
<dbReference type="Proteomes" id="UP000729402">
    <property type="component" value="Unassembled WGS sequence"/>
</dbReference>
<protein>
    <submittedName>
        <fullName evidence="2">Uncharacterized protein</fullName>
    </submittedName>
</protein>
<accession>A0A8J5RY18</accession>
<keyword evidence="3" id="KW-1185">Reference proteome</keyword>
<reference evidence="2" key="2">
    <citation type="submission" date="2021-02" db="EMBL/GenBank/DDBJ databases">
        <authorList>
            <person name="Kimball J.A."/>
            <person name="Haas M.W."/>
            <person name="Macchietto M."/>
            <person name="Kono T."/>
            <person name="Duquette J."/>
            <person name="Shao M."/>
        </authorList>
    </citation>
    <scope>NUCLEOTIDE SEQUENCE</scope>
    <source>
        <tissue evidence="2">Fresh leaf tissue</tissue>
    </source>
</reference>
<gene>
    <name evidence="2" type="ORF">GUJ93_ZPchr0001g30182</name>
</gene>
<feature type="compositionally biased region" description="Basic and acidic residues" evidence="1">
    <location>
        <begin position="126"/>
        <end position="138"/>
    </location>
</feature>
<dbReference type="EMBL" id="JAAALK010000288">
    <property type="protein sequence ID" value="KAG8055844.1"/>
    <property type="molecule type" value="Genomic_DNA"/>
</dbReference>
<feature type="region of interest" description="Disordered" evidence="1">
    <location>
        <begin position="31"/>
        <end position="63"/>
    </location>
</feature>
<evidence type="ECO:0000313" key="3">
    <source>
        <dbReference type="Proteomes" id="UP000729402"/>
    </source>
</evidence>
<evidence type="ECO:0000256" key="1">
    <source>
        <dbReference type="SAM" id="MobiDB-lite"/>
    </source>
</evidence>